<reference evidence="1 2" key="1">
    <citation type="submission" date="2018-01" db="EMBL/GenBank/DDBJ databases">
        <title>Genomic Encyclopedia of Type Strains, Phase III (KMG-III): the genomes of soil and plant-associated and newly described type strains.</title>
        <authorList>
            <person name="Whitman W."/>
        </authorList>
    </citation>
    <scope>NUCLEOTIDE SEQUENCE [LARGE SCALE GENOMIC DNA]</scope>
    <source>
        <strain evidence="1 2">JCM 18070</strain>
    </source>
</reference>
<organism evidence="1 2">
    <name type="scientific">Paraburkholderia eburnea</name>
    <dbReference type="NCBI Taxonomy" id="1189126"/>
    <lineage>
        <taxon>Bacteria</taxon>
        <taxon>Pseudomonadati</taxon>
        <taxon>Pseudomonadota</taxon>
        <taxon>Betaproteobacteria</taxon>
        <taxon>Burkholderiales</taxon>
        <taxon>Burkholderiaceae</taxon>
        <taxon>Paraburkholderia</taxon>
    </lineage>
</organism>
<name>A0A2S4MM41_9BURK</name>
<gene>
    <name evidence="1" type="ORF">B0G62_101205</name>
</gene>
<accession>A0A2S4MM41</accession>
<proteinExistence type="predicted"/>
<keyword evidence="2" id="KW-1185">Reference proteome</keyword>
<protein>
    <submittedName>
        <fullName evidence="1">Uncharacterized protein</fullName>
    </submittedName>
</protein>
<dbReference type="Proteomes" id="UP000237381">
    <property type="component" value="Unassembled WGS sequence"/>
</dbReference>
<dbReference type="EMBL" id="PQGA01000001">
    <property type="protein sequence ID" value="POR55810.1"/>
    <property type="molecule type" value="Genomic_DNA"/>
</dbReference>
<sequence>MPARGRPVRLSIRTHESHMIPRTRAVAGPVWPPFCPEMRANAHAAGLVMPGARGVPLKTLSGAEETQVFCTTMVGNFELMSRERSAIWIATRRAIAL</sequence>
<dbReference type="AlphaFoldDB" id="A0A2S4MM41"/>
<evidence type="ECO:0000313" key="2">
    <source>
        <dbReference type="Proteomes" id="UP000237381"/>
    </source>
</evidence>
<evidence type="ECO:0000313" key="1">
    <source>
        <dbReference type="EMBL" id="POR55810.1"/>
    </source>
</evidence>
<comment type="caution">
    <text evidence="1">The sequence shown here is derived from an EMBL/GenBank/DDBJ whole genome shotgun (WGS) entry which is preliminary data.</text>
</comment>